<organism evidence="2 3">
    <name type="scientific">Neomicrococcus aestuarii</name>
    <dbReference type="NCBI Taxonomy" id="556325"/>
    <lineage>
        <taxon>Bacteria</taxon>
        <taxon>Bacillati</taxon>
        <taxon>Actinomycetota</taxon>
        <taxon>Actinomycetes</taxon>
        <taxon>Micrococcales</taxon>
        <taxon>Micrococcaceae</taxon>
        <taxon>Neomicrococcus</taxon>
    </lineage>
</organism>
<proteinExistence type="predicted"/>
<sequence length="253" mass="27804">MADKRAFAKFDIGYLDNPKMSPVLDVSVSAVLMHAASILYCAQHLTNGLAVSRAMERKIGGTSADTRLLLDAGLWHVAGHDCIACPEVPEGKIYVHDFLEHNRSSEEAKRASEAGRAGALALHSKRQAKGNASAMQDASGSHADRTADRMPRERERKRDINTSSSPATPSMEFTEFWAAYPRKVGKQAAIKAYSKAMKLADPQKILEGIQKIDVTDSQYIPHPATWLNAGRWDDEVIKPKETYSPWDQIGGNS</sequence>
<comment type="caution">
    <text evidence="2">The sequence shown here is derived from an EMBL/GenBank/DDBJ whole genome shotgun (WGS) entry which is preliminary data.</text>
</comment>
<evidence type="ECO:0000313" key="3">
    <source>
        <dbReference type="Proteomes" id="UP000580797"/>
    </source>
</evidence>
<gene>
    <name evidence="2" type="ORF">HD598_002135</name>
</gene>
<name>A0A7W8TWQ3_9MICC</name>
<dbReference type="EMBL" id="JACHDR010000001">
    <property type="protein sequence ID" value="MBB5513448.1"/>
    <property type="molecule type" value="Genomic_DNA"/>
</dbReference>
<dbReference type="AlphaFoldDB" id="A0A7W8TWQ3"/>
<evidence type="ECO:0000256" key="1">
    <source>
        <dbReference type="SAM" id="MobiDB-lite"/>
    </source>
</evidence>
<feature type="region of interest" description="Disordered" evidence="1">
    <location>
        <begin position="124"/>
        <end position="168"/>
    </location>
</feature>
<dbReference type="RefSeq" id="WP_183665754.1">
    <property type="nucleotide sequence ID" value="NZ_BAAARH010000002.1"/>
</dbReference>
<evidence type="ECO:0000313" key="2">
    <source>
        <dbReference type="EMBL" id="MBB5513448.1"/>
    </source>
</evidence>
<feature type="compositionally biased region" description="Basic and acidic residues" evidence="1">
    <location>
        <begin position="142"/>
        <end position="160"/>
    </location>
</feature>
<protein>
    <submittedName>
        <fullName evidence="2">Uncharacterized protein</fullName>
    </submittedName>
</protein>
<accession>A0A7W8TWQ3</accession>
<dbReference type="Proteomes" id="UP000580797">
    <property type="component" value="Unassembled WGS sequence"/>
</dbReference>
<reference evidence="2 3" key="1">
    <citation type="submission" date="2020-08" db="EMBL/GenBank/DDBJ databases">
        <title>Sequencing the genomes of 1000 actinobacteria strains.</title>
        <authorList>
            <person name="Klenk H.-P."/>
        </authorList>
    </citation>
    <scope>NUCLEOTIDE SEQUENCE [LARGE SCALE GENOMIC DNA]</scope>
    <source>
        <strain evidence="2 3">DSM 105783</strain>
    </source>
</reference>